<dbReference type="AlphaFoldDB" id="A0A7M7QMQ7"/>
<proteinExistence type="predicted"/>
<protein>
    <submittedName>
        <fullName evidence="2">Uncharacterized protein</fullName>
    </submittedName>
</protein>
<feature type="region of interest" description="Disordered" evidence="1">
    <location>
        <begin position="126"/>
        <end position="214"/>
    </location>
</feature>
<accession>A0A7M7QMQ7</accession>
<organism evidence="2 3">
    <name type="scientific">Nasonia vitripennis</name>
    <name type="common">Parasitic wasp</name>
    <dbReference type="NCBI Taxonomy" id="7425"/>
    <lineage>
        <taxon>Eukaryota</taxon>
        <taxon>Metazoa</taxon>
        <taxon>Ecdysozoa</taxon>
        <taxon>Arthropoda</taxon>
        <taxon>Hexapoda</taxon>
        <taxon>Insecta</taxon>
        <taxon>Pterygota</taxon>
        <taxon>Neoptera</taxon>
        <taxon>Endopterygota</taxon>
        <taxon>Hymenoptera</taxon>
        <taxon>Apocrita</taxon>
        <taxon>Proctotrupomorpha</taxon>
        <taxon>Chalcidoidea</taxon>
        <taxon>Pteromalidae</taxon>
        <taxon>Pteromalinae</taxon>
        <taxon>Nasonia</taxon>
    </lineage>
</organism>
<dbReference type="InParanoid" id="A0A7M7QMQ7"/>
<reference evidence="2" key="1">
    <citation type="submission" date="2021-01" db="UniProtKB">
        <authorList>
            <consortium name="EnsemblMetazoa"/>
        </authorList>
    </citation>
    <scope>IDENTIFICATION</scope>
</reference>
<name>A0A7M7QMQ7_NASVI</name>
<sequence>METNNEHQENTQEILELETLRVPTAQDGGYPIHKASSSTSIASAISATEYRFEKKAPVDEESQTIKEWLKDHASLRDKLLEIRRTTREMMKTLEKQKNVNITIKDELPIIGSTIIEALTTLDKMEDARTTKSQKRERASSDGGDGTPAKKDKKEDRRAPSTSNKTAEAQEPWQLAAGRKAKKKEKKNQEQDQPQQLRKKAERTPRRRGDAIVVRPEPRKTYAEILGQIKARGAEYGG</sequence>
<evidence type="ECO:0000256" key="1">
    <source>
        <dbReference type="SAM" id="MobiDB-lite"/>
    </source>
</evidence>
<dbReference type="KEGG" id="nvi:116417837"/>
<feature type="compositionally biased region" description="Basic and acidic residues" evidence="1">
    <location>
        <begin position="201"/>
        <end position="214"/>
    </location>
</feature>
<dbReference type="EnsemblMetazoa" id="XM_031932966">
    <property type="protein sequence ID" value="XP_031788826"/>
    <property type="gene ID" value="LOC116417837"/>
</dbReference>
<dbReference type="RefSeq" id="XP_031788826.1">
    <property type="nucleotide sequence ID" value="XM_031932966.1"/>
</dbReference>
<dbReference type="Proteomes" id="UP000002358">
    <property type="component" value="Chromosome 5"/>
</dbReference>
<dbReference type="SMR" id="A0A7M7QMQ7"/>
<dbReference type="GeneID" id="116417837"/>
<evidence type="ECO:0000313" key="2">
    <source>
        <dbReference type="EnsemblMetazoa" id="XP_031788826"/>
    </source>
</evidence>
<keyword evidence="3" id="KW-1185">Reference proteome</keyword>
<evidence type="ECO:0000313" key="3">
    <source>
        <dbReference type="Proteomes" id="UP000002358"/>
    </source>
</evidence>
<feature type="compositionally biased region" description="Basic and acidic residues" evidence="1">
    <location>
        <begin position="147"/>
        <end position="158"/>
    </location>
</feature>
<feature type="compositionally biased region" description="Basic and acidic residues" evidence="1">
    <location>
        <begin position="126"/>
        <end position="139"/>
    </location>
</feature>